<feature type="domain" description="Penicillin-binding protein transpeptidase" evidence="8">
    <location>
        <begin position="356"/>
        <end position="669"/>
    </location>
</feature>
<dbReference type="GO" id="GO:0008658">
    <property type="term" value="F:penicillin binding"/>
    <property type="evidence" value="ECO:0007669"/>
    <property type="project" value="InterPro"/>
</dbReference>
<evidence type="ECO:0000256" key="1">
    <source>
        <dbReference type="ARBA" id="ARBA00004370"/>
    </source>
</evidence>
<dbReference type="GO" id="GO:0071555">
    <property type="term" value="P:cell wall organization"/>
    <property type="evidence" value="ECO:0007669"/>
    <property type="project" value="TreeGrafter"/>
</dbReference>
<accession>A0A1I2LP73</accession>
<comment type="similarity">
    <text evidence="3">Belongs to the transpeptidase family.</text>
</comment>
<dbReference type="GO" id="GO:0046677">
    <property type="term" value="P:response to antibiotic"/>
    <property type="evidence" value="ECO:0007669"/>
    <property type="project" value="InterPro"/>
</dbReference>
<dbReference type="GO" id="GO:0071972">
    <property type="term" value="F:peptidoglycan L,D-transpeptidase activity"/>
    <property type="evidence" value="ECO:0007669"/>
    <property type="project" value="TreeGrafter"/>
</dbReference>
<gene>
    <name evidence="11" type="ORF">SAMN05216353_10950</name>
</gene>
<dbReference type="SUPFAM" id="SSF56601">
    <property type="entry name" value="beta-lactamase/transpeptidase-like"/>
    <property type="match status" value="1"/>
</dbReference>
<dbReference type="RefSeq" id="WP_089751412.1">
    <property type="nucleotide sequence ID" value="NZ_FOOG01000009.1"/>
</dbReference>
<reference evidence="12" key="1">
    <citation type="submission" date="2016-10" db="EMBL/GenBank/DDBJ databases">
        <authorList>
            <person name="Varghese N."/>
            <person name="Submissions S."/>
        </authorList>
    </citation>
    <scope>NUCLEOTIDE SEQUENCE [LARGE SCALE GENOMIC DNA]</scope>
    <source>
        <strain evidence="12">FP5</strain>
    </source>
</reference>
<keyword evidence="7" id="KW-0732">Signal</keyword>
<dbReference type="InterPro" id="IPR050515">
    <property type="entry name" value="Beta-lactam/transpept"/>
</dbReference>
<dbReference type="Pfam" id="PF00905">
    <property type="entry name" value="Transpeptidase"/>
    <property type="match status" value="1"/>
</dbReference>
<dbReference type="EC" id="3.4.16.4" evidence="4"/>
<dbReference type="InterPro" id="IPR001460">
    <property type="entry name" value="PCN-bd_Tpept"/>
</dbReference>
<comment type="pathway">
    <text evidence="2">Cell wall biogenesis; peptidoglycan biosynthesis.</text>
</comment>
<feature type="domain" description="Penicillin-binding protein dimerisation" evidence="9">
    <location>
        <begin position="154"/>
        <end position="322"/>
    </location>
</feature>
<dbReference type="Gene3D" id="3.90.1310.10">
    <property type="entry name" value="Penicillin-binding protein 2a (Domain 2)"/>
    <property type="match status" value="1"/>
</dbReference>
<comment type="catalytic activity">
    <reaction evidence="6">
        <text>Preferential cleavage: (Ac)2-L-Lys-D-Ala-|-D-Ala. Also transpeptidation of peptidyl-alanyl moieties that are N-acyl substituents of D-alanine.</text>
        <dbReference type="EC" id="3.4.16.4"/>
    </reaction>
</comment>
<dbReference type="Pfam" id="PF05223">
    <property type="entry name" value="MecA_N"/>
    <property type="match status" value="1"/>
</dbReference>
<evidence type="ECO:0000256" key="3">
    <source>
        <dbReference type="ARBA" id="ARBA00007171"/>
    </source>
</evidence>
<organism evidence="11 12">
    <name type="scientific">Halobacillus alkaliphilus</name>
    <dbReference type="NCBI Taxonomy" id="396056"/>
    <lineage>
        <taxon>Bacteria</taxon>
        <taxon>Bacillati</taxon>
        <taxon>Bacillota</taxon>
        <taxon>Bacilli</taxon>
        <taxon>Bacillales</taxon>
        <taxon>Bacillaceae</taxon>
        <taxon>Halobacillus</taxon>
    </lineage>
</organism>
<dbReference type="Gene3D" id="3.40.710.10">
    <property type="entry name" value="DD-peptidase/beta-lactamase superfamily"/>
    <property type="match status" value="1"/>
</dbReference>
<dbReference type="Gene3D" id="3.10.450.100">
    <property type="entry name" value="NTF2-like, domain 1"/>
    <property type="match status" value="1"/>
</dbReference>
<dbReference type="SUPFAM" id="SSF56519">
    <property type="entry name" value="Penicillin binding protein dimerisation domain"/>
    <property type="match status" value="1"/>
</dbReference>
<evidence type="ECO:0000256" key="7">
    <source>
        <dbReference type="SAM" id="SignalP"/>
    </source>
</evidence>
<evidence type="ECO:0000256" key="2">
    <source>
        <dbReference type="ARBA" id="ARBA00004752"/>
    </source>
</evidence>
<dbReference type="SUPFAM" id="SSF54427">
    <property type="entry name" value="NTF2-like"/>
    <property type="match status" value="1"/>
</dbReference>
<evidence type="ECO:0000313" key="11">
    <source>
        <dbReference type="EMBL" id="SFF79207.1"/>
    </source>
</evidence>
<dbReference type="Proteomes" id="UP000198897">
    <property type="component" value="Unassembled WGS sequence"/>
</dbReference>
<proteinExistence type="inferred from homology"/>
<evidence type="ECO:0000259" key="8">
    <source>
        <dbReference type="Pfam" id="PF00905"/>
    </source>
</evidence>
<dbReference type="GO" id="GO:0009252">
    <property type="term" value="P:peptidoglycan biosynthetic process"/>
    <property type="evidence" value="ECO:0007669"/>
    <property type="project" value="UniProtKB-UniPathway"/>
</dbReference>
<dbReference type="Pfam" id="PF03717">
    <property type="entry name" value="PBP_dimer"/>
    <property type="match status" value="1"/>
</dbReference>
<protein>
    <recommendedName>
        <fullName evidence="4">serine-type D-Ala-D-Ala carboxypeptidase</fullName>
        <ecNumber evidence="4">3.4.16.4</ecNumber>
    </recommendedName>
</protein>
<evidence type="ECO:0000256" key="6">
    <source>
        <dbReference type="ARBA" id="ARBA00034000"/>
    </source>
</evidence>
<keyword evidence="12" id="KW-1185">Reference proteome</keyword>
<dbReference type="InterPro" id="IPR005311">
    <property type="entry name" value="PBP_dimer"/>
</dbReference>
<dbReference type="EMBL" id="FOOG01000009">
    <property type="protein sequence ID" value="SFF79207.1"/>
    <property type="molecule type" value="Genomic_DNA"/>
</dbReference>
<comment type="subcellular location">
    <subcellularLocation>
        <location evidence="1">Membrane</location>
    </subcellularLocation>
</comment>
<dbReference type="PANTHER" id="PTHR30627:SF25">
    <property type="entry name" value="PENICILLIN-BINDING PROTEIN 3"/>
    <property type="match status" value="1"/>
</dbReference>
<feature type="domain" description="NTF2-like N-terminal transpeptidase" evidence="10">
    <location>
        <begin position="24"/>
        <end position="147"/>
    </location>
</feature>
<dbReference type="PANTHER" id="PTHR30627">
    <property type="entry name" value="PEPTIDOGLYCAN D,D-TRANSPEPTIDASE"/>
    <property type="match status" value="1"/>
</dbReference>
<keyword evidence="5" id="KW-0472">Membrane</keyword>
<dbReference type="GO" id="GO:0005886">
    <property type="term" value="C:plasma membrane"/>
    <property type="evidence" value="ECO:0007669"/>
    <property type="project" value="TreeGrafter"/>
</dbReference>
<dbReference type="Gene3D" id="3.30.1390.30">
    <property type="entry name" value="Penicillin-binding protein 2a, domain 3"/>
    <property type="match status" value="1"/>
</dbReference>
<sequence length="673" mass="74369">MKWLKVMIFSLAFIGLAGCSEQPSPEETFKAYMAAWEDQDYETMYGLLGEDSKANTSEAEFTERYNKIYKDINVSDLEVTYSLPEEDQEYDQEETQTFAYEASMDSMAGAINFSHEAELVFEEDDDNVPWAVKWNPSMIFAGMEKGDTIYPETVSPERGEIFDQDGEGLAVNGTIQEVGLVPSRMEGKEEEAKEGLSEILNISVESIEQKLNQSWVKADSYVPIGSVANDDKERIDAIKELAGTQFNEIDNARVYPLGKAAAHLTGYVDDITAEQLKEREGEGYTSNDQVGQTGLERVMEQQLRGTPGGKVSILDENNEVKEVLAEKPASDGKDLTLTIQKDVQKAVYDELKGDSGSATAINPSTGEVSALVSAPSYNPNQFVLGKSQERKKELTENPDRPLVNKFTKTYSPGSTFKPITASIGLESGTINPVTEMSIPERTYSEEGWGGYSVTRVPGANEEKQVNLRDALIRSDNIYFARSILDIGGETFLEQAKDFGFGEDIPLAYPISSSQILNGDSFGSNEPLLADTGYGQGEVQMSTLHLAMTYTPFINEGTMLKPVLMKNEENGQAWHENIMSPETASTVRESLQAVVENENGTGYEPQVEGLELAGKTGTAELKQSLDQENAQENGWFIAWDTENPDLMVSMMIEDVEGGSHYVVPKVKNVFKEMR</sequence>
<dbReference type="OrthoDB" id="9766847at2"/>
<feature type="chain" id="PRO_5039201318" description="serine-type D-Ala-D-Ala carboxypeptidase" evidence="7">
    <location>
        <begin position="18"/>
        <end position="673"/>
    </location>
</feature>
<evidence type="ECO:0000256" key="4">
    <source>
        <dbReference type="ARBA" id="ARBA00012448"/>
    </source>
</evidence>
<evidence type="ECO:0000259" key="10">
    <source>
        <dbReference type="Pfam" id="PF05223"/>
    </source>
</evidence>
<dbReference type="AlphaFoldDB" id="A0A1I2LP73"/>
<dbReference type="InterPro" id="IPR032710">
    <property type="entry name" value="NTF2-like_dom_sf"/>
</dbReference>
<evidence type="ECO:0000256" key="5">
    <source>
        <dbReference type="ARBA" id="ARBA00023136"/>
    </source>
</evidence>
<dbReference type="PROSITE" id="PS51257">
    <property type="entry name" value="PROKAR_LIPOPROTEIN"/>
    <property type="match status" value="1"/>
</dbReference>
<dbReference type="InterPro" id="IPR036138">
    <property type="entry name" value="PBP_dimer_sf"/>
</dbReference>
<dbReference type="UniPathway" id="UPA00219"/>
<dbReference type="InterPro" id="IPR012338">
    <property type="entry name" value="Beta-lactam/transpept-like"/>
</dbReference>
<name>A0A1I2LP73_9BACI</name>
<dbReference type="GO" id="GO:0009002">
    <property type="term" value="F:serine-type D-Ala-D-Ala carboxypeptidase activity"/>
    <property type="evidence" value="ECO:0007669"/>
    <property type="project" value="UniProtKB-EC"/>
</dbReference>
<evidence type="ECO:0000259" key="9">
    <source>
        <dbReference type="Pfam" id="PF03717"/>
    </source>
</evidence>
<evidence type="ECO:0000313" key="12">
    <source>
        <dbReference type="Proteomes" id="UP000198897"/>
    </source>
</evidence>
<dbReference type="InterPro" id="IPR007887">
    <property type="entry name" value="MecA_N"/>
</dbReference>
<feature type="signal peptide" evidence="7">
    <location>
        <begin position="1"/>
        <end position="17"/>
    </location>
</feature>